<feature type="domain" description="Methyltransferase small N-terminal" evidence="8">
    <location>
        <begin position="9"/>
        <end position="147"/>
    </location>
</feature>
<keyword evidence="5 6" id="KW-0949">S-adenosyl-L-methionine</keyword>
<evidence type="ECO:0000259" key="8">
    <source>
        <dbReference type="Pfam" id="PF08468"/>
    </source>
</evidence>
<dbReference type="CDD" id="cd02440">
    <property type="entry name" value="AdoMet_MTases"/>
    <property type="match status" value="1"/>
</dbReference>
<dbReference type="InterPro" id="IPR002052">
    <property type="entry name" value="DNA_methylase_N6_adenine_CS"/>
</dbReference>
<name>A0A1I7HVR7_9GAMM</name>
<dbReference type="PROSITE" id="PS00092">
    <property type="entry name" value="N6_MTASE"/>
    <property type="match status" value="1"/>
</dbReference>
<accession>A0A1I7HVR7</accession>
<evidence type="ECO:0000256" key="4">
    <source>
        <dbReference type="ARBA" id="ARBA00022679"/>
    </source>
</evidence>
<comment type="catalytic activity">
    <reaction evidence="6">
        <text>guanosine(1207) in 16S rRNA + S-adenosyl-L-methionine = N(2)-methylguanosine(1207) in 16S rRNA + S-adenosyl-L-homocysteine + H(+)</text>
        <dbReference type="Rhea" id="RHEA:42736"/>
        <dbReference type="Rhea" id="RHEA-COMP:10213"/>
        <dbReference type="Rhea" id="RHEA-COMP:10214"/>
        <dbReference type="ChEBI" id="CHEBI:15378"/>
        <dbReference type="ChEBI" id="CHEBI:57856"/>
        <dbReference type="ChEBI" id="CHEBI:59789"/>
        <dbReference type="ChEBI" id="CHEBI:74269"/>
        <dbReference type="ChEBI" id="CHEBI:74481"/>
        <dbReference type="EC" id="2.1.1.172"/>
    </reaction>
</comment>
<evidence type="ECO:0000256" key="2">
    <source>
        <dbReference type="ARBA" id="ARBA00022552"/>
    </source>
</evidence>
<dbReference type="AlphaFoldDB" id="A0A1I7HVR7"/>
<dbReference type="Pfam" id="PF08468">
    <property type="entry name" value="MTS_N"/>
    <property type="match status" value="1"/>
</dbReference>
<dbReference type="HAMAP" id="MF_01862">
    <property type="entry name" value="16SrRNA_methyltr_C"/>
    <property type="match status" value="1"/>
</dbReference>
<evidence type="ECO:0000259" key="7">
    <source>
        <dbReference type="Pfam" id="PF05175"/>
    </source>
</evidence>
<keyword evidence="2 6" id="KW-0698">rRNA processing</keyword>
<comment type="subunit">
    <text evidence="6">Monomer.</text>
</comment>
<sequence>MIAQTPVCQLLERQEADYRYWWWVGPPQDSWLEATQGTAISADVALLAHWQSRGLSARPPFAEAAFAEPLEAGAPAGAVLFWPKSHALGEWWLLWLCAILPPGTPLQLVGENQGGIKRVLKVLAALGLGCRKRDSARRCALYASHTARVGLDPDAAWTRFEAEGLELASHPGVFGHGKFDDGTRLLIEQLPALLPDDGSANRRQGAFEALDMGCGDGILAAWLARRGATVTAVDVSAFAVEAARRTLAANGLEGKVVASDVYSALEGRCFDAIISNPPFHQQRDIDYGPAARLIGEAPEHLRSGGQLVVVANAFLPYPALLERAFGGFEILADDRRFRVYRAVKDGRAVKD</sequence>
<dbReference type="InterPro" id="IPR023543">
    <property type="entry name" value="rRNA_ssu_MeTfrase_C"/>
</dbReference>
<evidence type="ECO:0000256" key="1">
    <source>
        <dbReference type="ARBA" id="ARBA00022490"/>
    </source>
</evidence>
<dbReference type="InterPro" id="IPR013675">
    <property type="entry name" value="Mtase_sm_N"/>
</dbReference>
<proteinExistence type="inferred from homology"/>
<dbReference type="OrthoDB" id="29650at2"/>
<dbReference type="RefSeq" id="WP_089795050.1">
    <property type="nucleotide sequence ID" value="NZ_FPBP01000005.1"/>
</dbReference>
<keyword evidence="10" id="KW-1185">Reference proteome</keyword>
<dbReference type="GO" id="GO:0005737">
    <property type="term" value="C:cytoplasm"/>
    <property type="evidence" value="ECO:0007669"/>
    <property type="project" value="UniProtKB-SubCell"/>
</dbReference>
<dbReference type="GO" id="GO:0003676">
    <property type="term" value="F:nucleic acid binding"/>
    <property type="evidence" value="ECO:0007669"/>
    <property type="project" value="InterPro"/>
</dbReference>
<feature type="domain" description="Methyltransferase small" evidence="7">
    <location>
        <begin position="165"/>
        <end position="341"/>
    </location>
</feature>
<protein>
    <recommendedName>
        <fullName evidence="6">Ribosomal RNA small subunit methyltransferase C</fullName>
        <ecNumber evidence="6">2.1.1.172</ecNumber>
    </recommendedName>
    <alternativeName>
        <fullName evidence="6">16S rRNA m2G1207 methyltransferase</fullName>
    </alternativeName>
    <alternativeName>
        <fullName evidence="6">rRNA (guanine-N(2)-)-methyltransferase RsmC</fullName>
    </alternativeName>
</protein>
<dbReference type="EMBL" id="FPBP01000005">
    <property type="protein sequence ID" value="SFU64757.1"/>
    <property type="molecule type" value="Genomic_DNA"/>
</dbReference>
<dbReference type="Gene3D" id="3.40.50.150">
    <property type="entry name" value="Vaccinia Virus protein VP39"/>
    <property type="match status" value="2"/>
</dbReference>
<evidence type="ECO:0000256" key="6">
    <source>
        <dbReference type="HAMAP-Rule" id="MF_01862"/>
    </source>
</evidence>
<comment type="similarity">
    <text evidence="6">Belongs to the methyltransferase superfamily. RsmC family.</text>
</comment>
<evidence type="ECO:0000256" key="5">
    <source>
        <dbReference type="ARBA" id="ARBA00022691"/>
    </source>
</evidence>
<organism evidence="9 10">
    <name type="scientific">Halomonas korlensis</name>
    <dbReference type="NCBI Taxonomy" id="463301"/>
    <lineage>
        <taxon>Bacteria</taxon>
        <taxon>Pseudomonadati</taxon>
        <taxon>Pseudomonadota</taxon>
        <taxon>Gammaproteobacteria</taxon>
        <taxon>Oceanospirillales</taxon>
        <taxon>Halomonadaceae</taxon>
        <taxon>Halomonas</taxon>
    </lineage>
</organism>
<dbReference type="InterPro" id="IPR029063">
    <property type="entry name" value="SAM-dependent_MTases_sf"/>
</dbReference>
<keyword evidence="1 6" id="KW-0963">Cytoplasm</keyword>
<dbReference type="PANTHER" id="PTHR47816">
    <property type="entry name" value="RIBOSOMAL RNA SMALL SUBUNIT METHYLTRANSFERASE C"/>
    <property type="match status" value="1"/>
</dbReference>
<dbReference type="STRING" id="463301.SAMN04487955_105127"/>
<evidence type="ECO:0000313" key="9">
    <source>
        <dbReference type="EMBL" id="SFU64757.1"/>
    </source>
</evidence>
<comment type="subcellular location">
    <subcellularLocation>
        <location evidence="6">Cytoplasm</location>
    </subcellularLocation>
</comment>
<dbReference type="Pfam" id="PF05175">
    <property type="entry name" value="MTS"/>
    <property type="match status" value="1"/>
</dbReference>
<dbReference type="PANTHER" id="PTHR47816:SF4">
    <property type="entry name" value="RIBOSOMAL RNA SMALL SUBUNIT METHYLTRANSFERASE C"/>
    <property type="match status" value="1"/>
</dbReference>
<reference evidence="10" key="1">
    <citation type="submission" date="2016-10" db="EMBL/GenBank/DDBJ databases">
        <authorList>
            <person name="Varghese N."/>
            <person name="Submissions S."/>
        </authorList>
    </citation>
    <scope>NUCLEOTIDE SEQUENCE [LARGE SCALE GENOMIC DNA]</scope>
    <source>
        <strain evidence="10">CGMCC 1.6981</strain>
    </source>
</reference>
<comment type="function">
    <text evidence="6">Specifically methylates the guanine in position 1207 of 16S rRNA in the 30S particle.</text>
</comment>
<dbReference type="GO" id="GO:0052914">
    <property type="term" value="F:16S rRNA (guanine(1207)-N(2))-methyltransferase activity"/>
    <property type="evidence" value="ECO:0007669"/>
    <property type="project" value="UniProtKB-EC"/>
</dbReference>
<dbReference type="SUPFAM" id="SSF53335">
    <property type="entry name" value="S-adenosyl-L-methionine-dependent methyltransferases"/>
    <property type="match status" value="1"/>
</dbReference>
<dbReference type="InterPro" id="IPR007848">
    <property type="entry name" value="Small_mtfrase_dom"/>
</dbReference>
<evidence type="ECO:0000256" key="3">
    <source>
        <dbReference type="ARBA" id="ARBA00022603"/>
    </source>
</evidence>
<gene>
    <name evidence="6" type="primary">rsmC</name>
    <name evidence="9" type="ORF">SAMN04487955_105127</name>
</gene>
<dbReference type="EC" id="2.1.1.172" evidence="6"/>
<dbReference type="Proteomes" id="UP000198693">
    <property type="component" value="Unassembled WGS sequence"/>
</dbReference>
<keyword evidence="4 6" id="KW-0808">Transferase</keyword>
<keyword evidence="3 6" id="KW-0489">Methyltransferase</keyword>
<dbReference type="InterPro" id="IPR046977">
    <property type="entry name" value="RsmC/RlmG"/>
</dbReference>
<evidence type="ECO:0000313" key="10">
    <source>
        <dbReference type="Proteomes" id="UP000198693"/>
    </source>
</evidence>